<dbReference type="EMBL" id="JARJLG010000002">
    <property type="protein sequence ID" value="KAJ7783993.1"/>
    <property type="molecule type" value="Genomic_DNA"/>
</dbReference>
<reference evidence="2" key="1">
    <citation type="submission" date="2023-03" db="EMBL/GenBank/DDBJ databases">
        <title>Massive genome expansion in bonnet fungi (Mycena s.s.) driven by repeated elements and novel gene families across ecological guilds.</title>
        <authorList>
            <consortium name="Lawrence Berkeley National Laboratory"/>
            <person name="Harder C.B."/>
            <person name="Miyauchi S."/>
            <person name="Viragh M."/>
            <person name="Kuo A."/>
            <person name="Thoen E."/>
            <person name="Andreopoulos B."/>
            <person name="Lu D."/>
            <person name="Skrede I."/>
            <person name="Drula E."/>
            <person name="Henrissat B."/>
            <person name="Morin E."/>
            <person name="Kohler A."/>
            <person name="Barry K."/>
            <person name="LaButti K."/>
            <person name="Morin E."/>
            <person name="Salamov A."/>
            <person name="Lipzen A."/>
            <person name="Mereny Z."/>
            <person name="Hegedus B."/>
            <person name="Baldrian P."/>
            <person name="Stursova M."/>
            <person name="Weitz H."/>
            <person name="Taylor A."/>
            <person name="Grigoriev I.V."/>
            <person name="Nagy L.G."/>
            <person name="Martin F."/>
            <person name="Kauserud H."/>
        </authorList>
    </citation>
    <scope>NUCLEOTIDE SEQUENCE</scope>
    <source>
        <strain evidence="2">CBHHK188m</strain>
    </source>
</reference>
<dbReference type="AlphaFoldDB" id="A0AAD7P1S3"/>
<dbReference type="Proteomes" id="UP001215280">
    <property type="component" value="Unassembled WGS sequence"/>
</dbReference>
<protein>
    <recommendedName>
        <fullName evidence="4">Secreted protein</fullName>
    </recommendedName>
</protein>
<evidence type="ECO:0008006" key="4">
    <source>
        <dbReference type="Google" id="ProtNLM"/>
    </source>
</evidence>
<accession>A0AAD7P1S3</accession>
<evidence type="ECO:0000313" key="3">
    <source>
        <dbReference type="Proteomes" id="UP001215280"/>
    </source>
</evidence>
<organism evidence="2 3">
    <name type="scientific">Mycena maculata</name>
    <dbReference type="NCBI Taxonomy" id="230809"/>
    <lineage>
        <taxon>Eukaryota</taxon>
        <taxon>Fungi</taxon>
        <taxon>Dikarya</taxon>
        <taxon>Basidiomycota</taxon>
        <taxon>Agaricomycotina</taxon>
        <taxon>Agaricomycetes</taxon>
        <taxon>Agaricomycetidae</taxon>
        <taxon>Agaricales</taxon>
        <taxon>Marasmiineae</taxon>
        <taxon>Mycenaceae</taxon>
        <taxon>Mycena</taxon>
    </lineage>
</organism>
<name>A0AAD7P1S3_9AGAR</name>
<evidence type="ECO:0000256" key="1">
    <source>
        <dbReference type="SAM" id="SignalP"/>
    </source>
</evidence>
<gene>
    <name evidence="2" type="ORF">DFH07DRAFT_210666</name>
</gene>
<feature type="chain" id="PRO_5041904267" description="Secreted protein" evidence="1">
    <location>
        <begin position="25"/>
        <end position="84"/>
    </location>
</feature>
<comment type="caution">
    <text evidence="2">The sequence shown here is derived from an EMBL/GenBank/DDBJ whole genome shotgun (WGS) entry which is preliminary data.</text>
</comment>
<proteinExistence type="predicted"/>
<evidence type="ECO:0000313" key="2">
    <source>
        <dbReference type="EMBL" id="KAJ7783993.1"/>
    </source>
</evidence>
<keyword evidence="3" id="KW-1185">Reference proteome</keyword>
<feature type="signal peptide" evidence="1">
    <location>
        <begin position="1"/>
        <end position="24"/>
    </location>
</feature>
<sequence>MAYSNGWSCFLLQLQRFGPLLCFAANSENVSFVQTLTKHPSRITYHEKTNILSQKIGSTVRPLALTPTTISKGFEALLARSRSV</sequence>
<keyword evidence="1" id="KW-0732">Signal</keyword>